<name>A0A016W8U4_9BILA</name>
<dbReference type="Proteomes" id="UP000024635">
    <property type="component" value="Unassembled WGS sequence"/>
</dbReference>
<keyword evidence="2" id="KW-1185">Reference proteome</keyword>
<reference evidence="2" key="1">
    <citation type="journal article" date="2015" name="Nat. Genet.">
        <title>The genome and transcriptome of the zoonotic hookworm Ancylostoma ceylanicum identify infection-specific gene families.</title>
        <authorList>
            <person name="Schwarz E.M."/>
            <person name="Hu Y."/>
            <person name="Antoshechkin I."/>
            <person name="Miller M.M."/>
            <person name="Sternberg P.W."/>
            <person name="Aroian R.V."/>
        </authorList>
    </citation>
    <scope>NUCLEOTIDE SEQUENCE</scope>
    <source>
        <strain evidence="2">HY135</strain>
    </source>
</reference>
<proteinExistence type="predicted"/>
<comment type="caution">
    <text evidence="1">The sequence shown here is derived from an EMBL/GenBank/DDBJ whole genome shotgun (WGS) entry which is preliminary data.</text>
</comment>
<dbReference type="EMBL" id="JARK01000513">
    <property type="protein sequence ID" value="EYC36274.1"/>
    <property type="molecule type" value="Genomic_DNA"/>
</dbReference>
<protein>
    <submittedName>
        <fullName evidence="1">Uncharacterized protein</fullName>
    </submittedName>
</protein>
<gene>
    <name evidence="1" type="primary">Acey_s0913.g3022</name>
    <name evidence="1" type="ORF">Y032_0913g3022</name>
</gene>
<dbReference type="AlphaFoldDB" id="A0A016W8U4"/>
<accession>A0A016W8U4</accession>
<sequence>MPWVLEYPQTSSAIVMIATTAGCRRGRHMDEVNEDSPDERRMIIKGAWQSIATVVPKNTRLRHPPPVC</sequence>
<organism evidence="1 2">
    <name type="scientific">Ancylostoma ceylanicum</name>
    <dbReference type="NCBI Taxonomy" id="53326"/>
    <lineage>
        <taxon>Eukaryota</taxon>
        <taxon>Metazoa</taxon>
        <taxon>Ecdysozoa</taxon>
        <taxon>Nematoda</taxon>
        <taxon>Chromadorea</taxon>
        <taxon>Rhabditida</taxon>
        <taxon>Rhabditina</taxon>
        <taxon>Rhabditomorpha</taxon>
        <taxon>Strongyloidea</taxon>
        <taxon>Ancylostomatidae</taxon>
        <taxon>Ancylostomatinae</taxon>
        <taxon>Ancylostoma</taxon>
    </lineage>
</organism>
<evidence type="ECO:0000313" key="2">
    <source>
        <dbReference type="Proteomes" id="UP000024635"/>
    </source>
</evidence>
<evidence type="ECO:0000313" key="1">
    <source>
        <dbReference type="EMBL" id="EYC36274.1"/>
    </source>
</evidence>